<dbReference type="Pfam" id="PF21347">
    <property type="entry name" value="DUF3108_like"/>
    <property type="match status" value="1"/>
</dbReference>
<evidence type="ECO:0000313" key="4">
    <source>
        <dbReference type="Proteomes" id="UP000676565"/>
    </source>
</evidence>
<keyword evidence="1" id="KW-0732">Signal</keyword>
<sequence length="205" mass="22215">MVRSLVALFVVAALISLAPAAPVPKHLTPKETLYHGVQKGSRWVYADTGAEVVFEATDARPDKRGGSVVTIDRVENGKKTLAQKLDVSPRGIFLIEGPEGTRKPPTCLLQCPVQADTKWSIEYTGRPNDTNIYRATLKITGTEDVTVPAGKYAAVRVEAKISAFAGDKPVYESNSTTWYAPGIGVVKQEGRGWTKELKSFTPGKD</sequence>
<name>A0ABS5BRI4_9BACT</name>
<reference evidence="3 4" key="1">
    <citation type="submission" date="2021-04" db="EMBL/GenBank/DDBJ databases">
        <authorList>
            <person name="Ivanova A."/>
        </authorList>
    </citation>
    <scope>NUCLEOTIDE SEQUENCE [LARGE SCALE GENOMIC DNA]</scope>
    <source>
        <strain evidence="3 4">G18</strain>
    </source>
</reference>
<accession>A0ABS5BRI4</accession>
<evidence type="ECO:0000259" key="2">
    <source>
        <dbReference type="Pfam" id="PF21347"/>
    </source>
</evidence>
<evidence type="ECO:0000313" key="3">
    <source>
        <dbReference type="EMBL" id="MBP3956288.1"/>
    </source>
</evidence>
<dbReference type="EMBL" id="JAGKQQ010000001">
    <property type="protein sequence ID" value="MBP3956288.1"/>
    <property type="molecule type" value="Genomic_DNA"/>
</dbReference>
<organism evidence="3 4">
    <name type="scientific">Gemmata palustris</name>
    <dbReference type="NCBI Taxonomy" id="2822762"/>
    <lineage>
        <taxon>Bacteria</taxon>
        <taxon>Pseudomonadati</taxon>
        <taxon>Planctomycetota</taxon>
        <taxon>Planctomycetia</taxon>
        <taxon>Gemmatales</taxon>
        <taxon>Gemmataceae</taxon>
        <taxon>Gemmata</taxon>
    </lineage>
</organism>
<feature type="domain" description="DUF3108" evidence="2">
    <location>
        <begin position="137"/>
        <end position="192"/>
    </location>
</feature>
<dbReference type="RefSeq" id="WP_210654308.1">
    <property type="nucleotide sequence ID" value="NZ_JAGKQQ010000001.1"/>
</dbReference>
<protein>
    <recommendedName>
        <fullName evidence="2">DUF3108 domain-containing protein</fullName>
    </recommendedName>
</protein>
<dbReference type="InterPro" id="IPR049279">
    <property type="entry name" value="DUF3108-like"/>
</dbReference>
<feature type="signal peptide" evidence="1">
    <location>
        <begin position="1"/>
        <end position="20"/>
    </location>
</feature>
<feature type="chain" id="PRO_5046543945" description="DUF3108 domain-containing protein" evidence="1">
    <location>
        <begin position="21"/>
        <end position="205"/>
    </location>
</feature>
<dbReference type="Gene3D" id="2.40.360.20">
    <property type="match status" value="1"/>
</dbReference>
<gene>
    <name evidence="3" type="ORF">J8F10_13440</name>
</gene>
<keyword evidence="4" id="KW-1185">Reference proteome</keyword>
<comment type="caution">
    <text evidence="3">The sequence shown here is derived from an EMBL/GenBank/DDBJ whole genome shotgun (WGS) entry which is preliminary data.</text>
</comment>
<dbReference type="Proteomes" id="UP000676565">
    <property type="component" value="Unassembled WGS sequence"/>
</dbReference>
<proteinExistence type="predicted"/>
<evidence type="ECO:0000256" key="1">
    <source>
        <dbReference type="SAM" id="SignalP"/>
    </source>
</evidence>